<dbReference type="PROSITE" id="PS51276">
    <property type="entry name" value="PEPTIDASE_C56_PFPI"/>
    <property type="match status" value="1"/>
</dbReference>
<sequence length="242" mass="26730">MKNDNSRPEVILRHLASDGEPATPTLDTLQFLGAEENREIREGIFATPAIATLRGKKIAVIATDGVEDIELVAILTYFKRHGADTHLIAPKCPKTTAASGMIHPPLRKTHIFSIHYVSPGRWHKIDHFLDDVDPTDYDAVIIPGGTWSPDSLRADKLTLNFVKKAHKAKKIVAAICHGPWVLADAGLLKGRKATAWWSMKKDLENAGAIWEDKAVIDDEIITSRCPNDLLSFVFTIAVKLKS</sequence>
<dbReference type="RefSeq" id="WP_160619022.1">
    <property type="nucleotide sequence ID" value="NZ_CP047652.1"/>
</dbReference>
<protein>
    <submittedName>
        <fullName evidence="3">Type 1 glutamine amidotransferase</fullName>
    </submittedName>
</protein>
<keyword evidence="4" id="KW-1185">Reference proteome</keyword>
<reference evidence="3 4" key="1">
    <citation type="submission" date="2020-01" db="EMBL/GenBank/DDBJ databases">
        <title>Genome sequencing of strain KACC 21507.</title>
        <authorList>
            <person name="Heo J."/>
            <person name="Kim S.-J."/>
            <person name="Kim J.-S."/>
            <person name="Hong S.-B."/>
            <person name="Kwon S.-W."/>
        </authorList>
    </citation>
    <scope>NUCLEOTIDE SEQUENCE [LARGE SCALE GENOMIC DNA]</scope>
    <source>
        <strain evidence="3 4">KACC 21507</strain>
    </source>
</reference>
<dbReference type="PANTHER" id="PTHR42733:SF12">
    <property type="entry name" value="PROTEINASE"/>
    <property type="match status" value="1"/>
</dbReference>
<gene>
    <name evidence="3" type="ORF">GT348_06590</name>
</gene>
<dbReference type="Gene3D" id="3.40.50.880">
    <property type="match status" value="1"/>
</dbReference>
<dbReference type="Pfam" id="PF01965">
    <property type="entry name" value="DJ-1_PfpI"/>
    <property type="match status" value="1"/>
</dbReference>
<evidence type="ECO:0000256" key="1">
    <source>
        <dbReference type="ARBA" id="ARBA00008542"/>
    </source>
</evidence>
<dbReference type="AlphaFoldDB" id="A0A6P1NEJ6"/>
<organism evidence="3 4">
    <name type="scientific">Aristophania vespae</name>
    <dbReference type="NCBI Taxonomy" id="2697033"/>
    <lineage>
        <taxon>Bacteria</taxon>
        <taxon>Pseudomonadati</taxon>
        <taxon>Pseudomonadota</taxon>
        <taxon>Alphaproteobacteria</taxon>
        <taxon>Acetobacterales</taxon>
        <taxon>Acetobacteraceae</taxon>
        <taxon>Aristophania</taxon>
    </lineage>
</organism>
<proteinExistence type="inferred from homology"/>
<dbReference type="InterPro" id="IPR006286">
    <property type="entry name" value="C56_PfpI-like"/>
</dbReference>
<dbReference type="KEGG" id="bomb:GT348_06590"/>
<feature type="domain" description="DJ-1/PfpI" evidence="2">
    <location>
        <begin position="56"/>
        <end position="236"/>
    </location>
</feature>
<dbReference type="SUPFAM" id="SSF52317">
    <property type="entry name" value="Class I glutamine amidotransferase-like"/>
    <property type="match status" value="1"/>
</dbReference>
<dbReference type="EMBL" id="CP047652">
    <property type="protein sequence ID" value="QHI95949.1"/>
    <property type="molecule type" value="Genomic_DNA"/>
</dbReference>
<dbReference type="InterPro" id="IPR029062">
    <property type="entry name" value="Class_I_gatase-like"/>
</dbReference>
<accession>A0A6P1NEJ6</accession>
<evidence type="ECO:0000313" key="3">
    <source>
        <dbReference type="EMBL" id="QHI95949.1"/>
    </source>
</evidence>
<dbReference type="InterPro" id="IPR002818">
    <property type="entry name" value="DJ-1/PfpI"/>
</dbReference>
<dbReference type="Proteomes" id="UP000463975">
    <property type="component" value="Chromosome"/>
</dbReference>
<name>A0A6P1NEJ6_9PROT</name>
<keyword evidence="3" id="KW-0808">Transferase</keyword>
<keyword evidence="3" id="KW-0315">Glutamine amidotransferase</keyword>
<comment type="similarity">
    <text evidence="1">Belongs to the peptidase C56 family.</text>
</comment>
<dbReference type="GO" id="GO:0016740">
    <property type="term" value="F:transferase activity"/>
    <property type="evidence" value="ECO:0007669"/>
    <property type="project" value="UniProtKB-KW"/>
</dbReference>
<evidence type="ECO:0000313" key="4">
    <source>
        <dbReference type="Proteomes" id="UP000463975"/>
    </source>
</evidence>
<evidence type="ECO:0000259" key="2">
    <source>
        <dbReference type="Pfam" id="PF01965"/>
    </source>
</evidence>
<dbReference type="PANTHER" id="PTHR42733">
    <property type="entry name" value="DJ-1 PROTEIN"/>
    <property type="match status" value="1"/>
</dbReference>